<dbReference type="GO" id="GO:0004560">
    <property type="term" value="F:alpha-L-fucosidase activity"/>
    <property type="evidence" value="ECO:0007669"/>
    <property type="project" value="InterPro"/>
</dbReference>
<evidence type="ECO:0000256" key="3">
    <source>
        <dbReference type="ARBA" id="ARBA00022729"/>
    </source>
</evidence>
<keyword evidence="5" id="KW-0326">Glycosidase</keyword>
<accession>A0A7X3BWE4</accession>
<comment type="caution">
    <text evidence="7">The sequence shown here is derived from an EMBL/GenBank/DDBJ whole genome shotgun (WGS) entry which is preliminary data.</text>
</comment>
<evidence type="ECO:0000256" key="5">
    <source>
        <dbReference type="ARBA" id="ARBA00023295"/>
    </source>
</evidence>
<dbReference type="InterPro" id="IPR017853">
    <property type="entry name" value="GH"/>
</dbReference>
<proteinExistence type="inferred from homology"/>
<dbReference type="SUPFAM" id="SSF49785">
    <property type="entry name" value="Galactose-binding domain-like"/>
    <property type="match status" value="1"/>
</dbReference>
<dbReference type="PROSITE" id="PS50022">
    <property type="entry name" value="FA58C_3"/>
    <property type="match status" value="1"/>
</dbReference>
<protein>
    <recommendedName>
        <fullName evidence="2">alpha-L-fucosidase</fullName>
        <ecNumber evidence="2">3.2.1.51</ecNumber>
    </recommendedName>
</protein>
<dbReference type="SUPFAM" id="SSF51445">
    <property type="entry name" value="(Trans)glycosidases"/>
    <property type="match status" value="1"/>
</dbReference>
<dbReference type="Gene3D" id="3.20.20.80">
    <property type="entry name" value="Glycosidases"/>
    <property type="match status" value="1"/>
</dbReference>
<evidence type="ECO:0000256" key="4">
    <source>
        <dbReference type="ARBA" id="ARBA00022801"/>
    </source>
</evidence>
<evidence type="ECO:0000259" key="6">
    <source>
        <dbReference type="PROSITE" id="PS50022"/>
    </source>
</evidence>
<sequence length="583" mass="65794">MVYYPQPVDNLVNKRSCKRRRYITMKKIKPHGPLPSQTQLAYLGDELAAFIHFGPNTFYNQEWGTGQEDPERFNPSQLDAREWVRVLKETGFKKLILVVKHHDGFVLYPTAHTDYSVKVSPWRRGKGDLLLEVSQAATEFDMDMGVYLSPWDAHSPLYHVDREADYNAYYLAQLKEILSNPNYGNAGKFAEVWMDGARGEGAQQVNYEFEKWFETIRDLQGDCLIFSTEGTSIRWIGNERGYAGDPLWQKVNPDKLGTEAELDYLQHGDPSGTIFSIGEADVSIRPGWFYHEDQDPKSLEELVEIYFHSVGRGTPLLLNIPPNQAGLFDAKDIERLYEFATYRNELYKEDLALGAEVSGPALSADFACRHLTDGLETSSWANDADLPIQLELDLGSPKTFDVIELREDLKLGQRIAAFHVQVEVDGVWQEFGRGFTVGHKRLLRGPLVEAQKVRVMITEAQSIPVLTKISLYKTPGLSKKEVVQELAFAEKSLAVAKGENAYFTVKRRECSGPLEAKISIQPGTGVHGVAYQDEIQVLAFQAGETEKSLTLPTLYFAGDKTLYFYLNLTVDGQLVDQLQVQVS</sequence>
<dbReference type="Gene3D" id="2.60.120.260">
    <property type="entry name" value="Galactose-binding domain-like"/>
    <property type="match status" value="1"/>
</dbReference>
<dbReference type="InterPro" id="IPR008979">
    <property type="entry name" value="Galactose-bd-like_sf"/>
</dbReference>
<evidence type="ECO:0000256" key="2">
    <source>
        <dbReference type="ARBA" id="ARBA00012662"/>
    </source>
</evidence>
<dbReference type="InterPro" id="IPR038081">
    <property type="entry name" value="CalX-like_sf"/>
</dbReference>
<dbReference type="EMBL" id="WNHU01000006">
    <property type="protein sequence ID" value="MTV42482.1"/>
    <property type="molecule type" value="Genomic_DNA"/>
</dbReference>
<dbReference type="PANTHER" id="PTHR10030:SF37">
    <property type="entry name" value="ALPHA-L-FUCOSIDASE-RELATED"/>
    <property type="match status" value="1"/>
</dbReference>
<dbReference type="InterPro" id="IPR057739">
    <property type="entry name" value="Glyco_hydro_29_N"/>
</dbReference>
<dbReference type="EC" id="3.2.1.51" evidence="2"/>
<dbReference type="Proteomes" id="UP000467349">
    <property type="component" value="Unassembled WGS sequence"/>
</dbReference>
<evidence type="ECO:0000256" key="1">
    <source>
        <dbReference type="ARBA" id="ARBA00007951"/>
    </source>
</evidence>
<dbReference type="SUPFAM" id="SSF141072">
    <property type="entry name" value="CalX-like"/>
    <property type="match status" value="1"/>
</dbReference>
<gene>
    <name evidence="7" type="ORF">GM545_02245</name>
</gene>
<keyword evidence="4" id="KW-0378">Hydrolase</keyword>
<reference evidence="7 8" key="1">
    <citation type="submission" date="2019-11" db="EMBL/GenBank/DDBJ databases">
        <title>Growth characteristics of pneumococcus vary with the chemical composition of the capsule and with environmental conditions.</title>
        <authorList>
            <person name="Tothpal A."/>
            <person name="Desobry K."/>
            <person name="Joshi S."/>
            <person name="Wyllie A.L."/>
            <person name="Weinberger D.M."/>
        </authorList>
    </citation>
    <scope>NUCLEOTIDE SEQUENCE [LARGE SCALE GENOMIC DNA]</scope>
    <source>
        <strain evidence="8">pnumococcus09N</strain>
    </source>
</reference>
<feature type="domain" description="F5/8 type C" evidence="6">
    <location>
        <begin position="334"/>
        <end position="474"/>
    </location>
</feature>
<evidence type="ECO:0000313" key="8">
    <source>
        <dbReference type="Proteomes" id="UP000467349"/>
    </source>
</evidence>
<dbReference type="PANTHER" id="PTHR10030">
    <property type="entry name" value="ALPHA-L-FUCOSIDASE"/>
    <property type="match status" value="1"/>
</dbReference>
<dbReference type="InterPro" id="IPR000933">
    <property type="entry name" value="Glyco_hydro_29"/>
</dbReference>
<dbReference type="FunFam" id="3.20.20.80:FF:000052">
    <property type="entry name" value="Putative alpha-L-fucosidase 1"/>
    <property type="match status" value="1"/>
</dbReference>
<dbReference type="Pfam" id="PF01120">
    <property type="entry name" value="Alpha_L_fucos"/>
    <property type="match status" value="1"/>
</dbReference>
<evidence type="ECO:0000313" key="7">
    <source>
        <dbReference type="EMBL" id="MTV42482.1"/>
    </source>
</evidence>
<dbReference type="AlphaFoldDB" id="A0A7X3BWE4"/>
<keyword evidence="3" id="KW-0732">Signal</keyword>
<comment type="similarity">
    <text evidence="1">Belongs to the glycosyl hydrolase 29 family.</text>
</comment>
<organism evidence="7 8">
    <name type="scientific">Streptococcus pneumoniae</name>
    <dbReference type="NCBI Taxonomy" id="1313"/>
    <lineage>
        <taxon>Bacteria</taxon>
        <taxon>Bacillati</taxon>
        <taxon>Bacillota</taxon>
        <taxon>Bacilli</taxon>
        <taxon>Lactobacillales</taxon>
        <taxon>Streptococcaceae</taxon>
        <taxon>Streptococcus</taxon>
    </lineage>
</organism>
<dbReference type="GO" id="GO:0005764">
    <property type="term" value="C:lysosome"/>
    <property type="evidence" value="ECO:0007669"/>
    <property type="project" value="TreeGrafter"/>
</dbReference>
<dbReference type="SMART" id="SM00812">
    <property type="entry name" value="Alpha_L_fucos"/>
    <property type="match status" value="1"/>
</dbReference>
<dbReference type="InterPro" id="IPR000421">
    <property type="entry name" value="FA58C"/>
</dbReference>
<dbReference type="GO" id="GO:0016139">
    <property type="term" value="P:glycoside catabolic process"/>
    <property type="evidence" value="ECO:0007669"/>
    <property type="project" value="TreeGrafter"/>
</dbReference>
<dbReference type="GO" id="GO:0006004">
    <property type="term" value="P:fucose metabolic process"/>
    <property type="evidence" value="ECO:0007669"/>
    <property type="project" value="TreeGrafter"/>
</dbReference>
<name>A0A7X3BWE4_STREE</name>
<dbReference type="Gene3D" id="2.60.40.2030">
    <property type="match status" value="1"/>
</dbReference>